<evidence type="ECO:0000256" key="1">
    <source>
        <dbReference type="SAM" id="MobiDB-lite"/>
    </source>
</evidence>
<evidence type="ECO:0000313" key="3">
    <source>
        <dbReference type="Proteomes" id="UP001189429"/>
    </source>
</evidence>
<protein>
    <submittedName>
        <fullName evidence="2">Uncharacterized protein</fullName>
    </submittedName>
</protein>
<feature type="compositionally biased region" description="Low complexity" evidence="1">
    <location>
        <begin position="146"/>
        <end position="161"/>
    </location>
</feature>
<keyword evidence="3" id="KW-1185">Reference proteome</keyword>
<reference evidence="2" key="1">
    <citation type="submission" date="2023-10" db="EMBL/GenBank/DDBJ databases">
        <authorList>
            <person name="Chen Y."/>
            <person name="Shah S."/>
            <person name="Dougan E. K."/>
            <person name="Thang M."/>
            <person name="Chan C."/>
        </authorList>
    </citation>
    <scope>NUCLEOTIDE SEQUENCE [LARGE SCALE GENOMIC DNA]</scope>
</reference>
<dbReference type="EMBL" id="CAUYUJ010016338">
    <property type="protein sequence ID" value="CAK0864179.1"/>
    <property type="molecule type" value="Genomic_DNA"/>
</dbReference>
<comment type="caution">
    <text evidence="2">The sequence shown here is derived from an EMBL/GenBank/DDBJ whole genome shotgun (WGS) entry which is preliminary data.</text>
</comment>
<dbReference type="Proteomes" id="UP001189429">
    <property type="component" value="Unassembled WGS sequence"/>
</dbReference>
<feature type="region of interest" description="Disordered" evidence="1">
    <location>
        <begin position="677"/>
        <end position="757"/>
    </location>
</feature>
<feature type="compositionally biased region" description="Low complexity" evidence="1">
    <location>
        <begin position="683"/>
        <end position="694"/>
    </location>
</feature>
<accession>A0ABN9UVM3</accession>
<name>A0ABN9UVM3_9DINO</name>
<proteinExistence type="predicted"/>
<evidence type="ECO:0000313" key="2">
    <source>
        <dbReference type="EMBL" id="CAK0864179.1"/>
    </source>
</evidence>
<feature type="compositionally biased region" description="Pro residues" evidence="1">
    <location>
        <begin position="695"/>
        <end position="705"/>
    </location>
</feature>
<organism evidence="2 3">
    <name type="scientific">Prorocentrum cordatum</name>
    <dbReference type="NCBI Taxonomy" id="2364126"/>
    <lineage>
        <taxon>Eukaryota</taxon>
        <taxon>Sar</taxon>
        <taxon>Alveolata</taxon>
        <taxon>Dinophyceae</taxon>
        <taxon>Prorocentrales</taxon>
        <taxon>Prorocentraceae</taxon>
        <taxon>Prorocentrum</taxon>
    </lineage>
</organism>
<sequence>MLSLAMRRRALSLAALAAAVALCRGRLLEALRRLLAAALRRLEEPGALAPAASPGRPLRIAGFEQVAGGGSAAGSAAGSDASGLGPLVAVAAASPRGSAAESPAPAAALGQQAPGALPGTPRSQAVPLSGRSACSEASEPRKLQWSARSNASRGSARSEASQKIIGELMAEVQRLKAERPGEAPAPDSARSHRSAGSEAAIQGLQAEVQRLRGERDVERRRREDVERVSSNRFSQLEGMIADLHSELQVLMRDRAADAIVRATQNIESEMAGTKNGLQTAGVGATCQTVQQEEGGEGEDWKEPPVLAVSGSRVALRGGAAPRCERALVGAFPEDEEVSEFTVEQLRMIIVATVESFAAKSGGRPPEFFDVALGDEVKAAHGIMRMPVDELEEPRQMGNAVAGAAPSGARPEVVLEVVVLCGQVHRDGLIQALDVAADGGVSRGEAALGQLCSSFAKRPKSSWPVMAAMQLPDSRVRLVFWLLAAGCVSAALRGSGANPPPSVPDAKGEATRDASPANERATADDETRAVRGVIRVGGRDLHYDAGRWVPRLAVGTMLQGGESADAGRRQPTVAKRQPGPHRDEALSLAAEGLRLECEAATCQLSGRTAVCEDPGASMPLRAARQHKRRRILHGRVQQVPVPTALRSPPCARCAPPDLGWDAGLGLVTVAFSTIITKSNKGRRGAAAAPAAAPPRGEVPPPPPPPARGLQRPHGEALAAPPPREPSCPRAPASPPPRKLAGAPPVGAHGELAGRRGGA</sequence>
<gene>
    <name evidence="2" type="ORF">PCOR1329_LOCUS52132</name>
</gene>
<feature type="region of interest" description="Disordered" evidence="1">
    <location>
        <begin position="559"/>
        <end position="581"/>
    </location>
</feature>
<feature type="compositionally biased region" description="Low complexity" evidence="1">
    <location>
        <begin position="99"/>
        <end position="119"/>
    </location>
</feature>
<feature type="region of interest" description="Disordered" evidence="1">
    <location>
        <begin position="177"/>
        <end position="199"/>
    </location>
</feature>
<feature type="region of interest" description="Disordered" evidence="1">
    <location>
        <begin position="492"/>
        <end position="525"/>
    </location>
</feature>
<feature type="region of interest" description="Disordered" evidence="1">
    <location>
        <begin position="99"/>
        <end position="161"/>
    </location>
</feature>